<feature type="transmembrane region" description="Helical" evidence="1">
    <location>
        <begin position="42"/>
        <end position="64"/>
    </location>
</feature>
<evidence type="ECO:0000313" key="3">
    <source>
        <dbReference type="Proteomes" id="UP001196870"/>
    </source>
</evidence>
<dbReference type="EMBL" id="JAAGBB010000020">
    <property type="protein sequence ID" value="MBR0666113.1"/>
    <property type="molecule type" value="Genomic_DNA"/>
</dbReference>
<organism evidence="2 3">
    <name type="scientific">Plastoroseomonas hellenica</name>
    <dbReference type="NCBI Taxonomy" id="2687306"/>
    <lineage>
        <taxon>Bacteria</taxon>
        <taxon>Pseudomonadati</taxon>
        <taxon>Pseudomonadota</taxon>
        <taxon>Alphaproteobacteria</taxon>
        <taxon>Acetobacterales</taxon>
        <taxon>Acetobacteraceae</taxon>
        <taxon>Plastoroseomonas</taxon>
    </lineage>
</organism>
<feature type="transmembrane region" description="Helical" evidence="1">
    <location>
        <begin position="70"/>
        <end position="97"/>
    </location>
</feature>
<dbReference type="RefSeq" id="WP_211853786.1">
    <property type="nucleotide sequence ID" value="NZ_JAAGBB010000020.1"/>
</dbReference>
<keyword evidence="1" id="KW-0472">Membrane</keyword>
<protein>
    <submittedName>
        <fullName evidence="2">Phage holin family protein</fullName>
    </submittedName>
</protein>
<comment type="caution">
    <text evidence="2">The sequence shown here is derived from an EMBL/GenBank/DDBJ whole genome shotgun (WGS) entry which is preliminary data.</text>
</comment>
<evidence type="ECO:0000313" key="2">
    <source>
        <dbReference type="EMBL" id="MBR0666113.1"/>
    </source>
</evidence>
<dbReference type="Proteomes" id="UP001196870">
    <property type="component" value="Unassembled WGS sequence"/>
</dbReference>
<dbReference type="Pfam" id="PF07332">
    <property type="entry name" value="Phage_holin_3_6"/>
    <property type="match status" value="1"/>
</dbReference>
<accession>A0ABS5F0U8</accession>
<keyword evidence="1" id="KW-1133">Transmembrane helix</keyword>
<name>A0ABS5F0U8_9PROT</name>
<evidence type="ECO:0000256" key="1">
    <source>
        <dbReference type="SAM" id="Phobius"/>
    </source>
</evidence>
<reference evidence="3" key="1">
    <citation type="journal article" date="2021" name="Syst. Appl. Microbiol.">
        <title>Roseomonas hellenica sp. nov., isolated from roots of wild-growing Alkanna tinctoria.</title>
        <authorList>
            <person name="Rat A."/>
            <person name="Naranjo H.D."/>
            <person name="Lebbe L."/>
            <person name="Cnockaert M."/>
            <person name="Krigas N."/>
            <person name="Grigoriadou K."/>
            <person name="Maloupa E."/>
            <person name="Willems A."/>
        </authorList>
    </citation>
    <scope>NUCLEOTIDE SEQUENCE [LARGE SCALE GENOMIC DNA]</scope>
    <source>
        <strain evidence="3">LMG 31523</strain>
    </source>
</reference>
<keyword evidence="3" id="KW-1185">Reference proteome</keyword>
<gene>
    <name evidence="2" type="ORF">GXW71_17265</name>
</gene>
<proteinExistence type="predicted"/>
<dbReference type="InterPro" id="IPR009937">
    <property type="entry name" value="Phage_holin_3_6"/>
</dbReference>
<sequence>MSVDPTRSVPDLLGDLVKDSSELVRREFALARAEVNEKIGQIAGAAGGIAIGGVLLLAALIILLQALVHWLVIMGLSPALAALIVAVAVGAGGALALSAGLRRLRAASLTPERTVNQLSKDAAVAREKVE</sequence>
<keyword evidence="1" id="KW-0812">Transmembrane</keyword>